<evidence type="ECO:0000313" key="2">
    <source>
        <dbReference type="Proteomes" id="UP001438707"/>
    </source>
</evidence>
<reference evidence="1 2" key="1">
    <citation type="journal article" date="2024" name="Nat. Commun.">
        <title>Phylogenomics reveals the evolutionary origins of lichenization in chlorophyte algae.</title>
        <authorList>
            <person name="Puginier C."/>
            <person name="Libourel C."/>
            <person name="Otte J."/>
            <person name="Skaloud P."/>
            <person name="Haon M."/>
            <person name="Grisel S."/>
            <person name="Petersen M."/>
            <person name="Berrin J.G."/>
            <person name="Delaux P.M."/>
            <person name="Dal Grande F."/>
            <person name="Keller J."/>
        </authorList>
    </citation>
    <scope>NUCLEOTIDE SEQUENCE [LARGE SCALE GENOMIC DNA]</scope>
    <source>
        <strain evidence="1 2">SAG 2145</strain>
    </source>
</reference>
<sequence length="163" mass="18137">MVRRKNRGQQRPDLDQVHNLVVGVSPQQDAVRPFTAALDRAQDCRPQFSDLGEVRMAAAKAVTSQETLELALLQCLMMFSPMASRNRYTKQQVEILQVLLDCPFCQGHSDALPAALAVVAHQLPELLQQAPLESSRAVLKITQMMTSFVHIHPKGKLMLPELA</sequence>
<evidence type="ECO:0000313" key="1">
    <source>
        <dbReference type="EMBL" id="KAK9836591.1"/>
    </source>
</evidence>
<protein>
    <submittedName>
        <fullName evidence="1">Uncharacterized protein</fullName>
    </submittedName>
</protein>
<accession>A0AAW1RTT1</accession>
<comment type="caution">
    <text evidence="1">The sequence shown here is derived from an EMBL/GenBank/DDBJ whole genome shotgun (WGS) entry which is preliminary data.</text>
</comment>
<dbReference type="Proteomes" id="UP001438707">
    <property type="component" value="Unassembled WGS sequence"/>
</dbReference>
<name>A0AAW1RTT1_9CHLO</name>
<gene>
    <name evidence="1" type="ORF">WJX74_003972</name>
</gene>
<dbReference type="AlphaFoldDB" id="A0AAW1RTT1"/>
<keyword evidence="2" id="KW-1185">Reference proteome</keyword>
<proteinExistence type="predicted"/>
<organism evidence="1 2">
    <name type="scientific">Apatococcus lobatus</name>
    <dbReference type="NCBI Taxonomy" id="904363"/>
    <lineage>
        <taxon>Eukaryota</taxon>
        <taxon>Viridiplantae</taxon>
        <taxon>Chlorophyta</taxon>
        <taxon>core chlorophytes</taxon>
        <taxon>Trebouxiophyceae</taxon>
        <taxon>Chlorellales</taxon>
        <taxon>Chlorellaceae</taxon>
        <taxon>Apatococcus</taxon>
    </lineage>
</organism>
<dbReference type="EMBL" id="JALJOS010000007">
    <property type="protein sequence ID" value="KAK9836591.1"/>
    <property type="molecule type" value="Genomic_DNA"/>
</dbReference>